<feature type="domain" description="LysM" evidence="5">
    <location>
        <begin position="300"/>
        <end position="349"/>
    </location>
</feature>
<dbReference type="KEGG" id="sarm:DVA86_24300"/>
<evidence type="ECO:0000256" key="3">
    <source>
        <dbReference type="SAM" id="MobiDB-lite"/>
    </source>
</evidence>
<dbReference type="CDD" id="cd00118">
    <property type="entry name" value="LysM"/>
    <property type="match status" value="1"/>
</dbReference>
<dbReference type="GO" id="GO:0016787">
    <property type="term" value="F:hydrolase activity"/>
    <property type="evidence" value="ECO:0007669"/>
    <property type="project" value="UniProtKB-KW"/>
</dbReference>
<feature type="compositionally biased region" description="Acidic residues" evidence="3">
    <location>
        <begin position="130"/>
        <end position="141"/>
    </location>
</feature>
<organism evidence="6 7">
    <name type="scientific">Streptomyces armeniacus</name>
    <dbReference type="NCBI Taxonomy" id="83291"/>
    <lineage>
        <taxon>Bacteria</taxon>
        <taxon>Bacillati</taxon>
        <taxon>Actinomycetota</taxon>
        <taxon>Actinomycetes</taxon>
        <taxon>Kitasatosporales</taxon>
        <taxon>Streptomycetaceae</taxon>
        <taxon>Streptomyces</taxon>
    </lineage>
</organism>
<sequence>MRSGNGRHRRPRQAPAFFVAAGVTGAGIAIPLLGAGSAQAADAATWDRVAECESGGLWSSNGGNGYYGGLQLTQDTWEQYGGTDFAERPDLASRGQQIAVAEKILADQGPRAWPSCAVQGGLTEGATESPDTDPEPSDDPTYEPPSSSEPTPTPTPTPGTSTGPGGEPTQPSEPSTEPTRPGEPSDGPTPTPTPTPSTPESGEPGTESPSPTPTSPSPSAPEPEEPGTDSPSPTPTSPSTGYPGHPGEPDGSDGSDGSGDSEQPGDGEGTGRHRGEPDEREGRGPGHPSRGGHDKGGQDGDYRVQRGDSLSAIAAEHDVEGGWPALYEDNREAVGSDPDLIIPGQRLRL</sequence>
<dbReference type="InterPro" id="IPR018392">
    <property type="entry name" value="LysM"/>
</dbReference>
<dbReference type="EMBL" id="CP031320">
    <property type="protein sequence ID" value="AXK35299.1"/>
    <property type="molecule type" value="Genomic_DNA"/>
</dbReference>
<dbReference type="PANTHER" id="PTHR34700:SF4">
    <property type="entry name" value="PHAGE-LIKE ELEMENT PBSX PROTEIN XKDP"/>
    <property type="match status" value="1"/>
</dbReference>
<evidence type="ECO:0000259" key="5">
    <source>
        <dbReference type="PROSITE" id="PS51782"/>
    </source>
</evidence>
<dbReference type="Proteomes" id="UP000254425">
    <property type="component" value="Chromosome"/>
</dbReference>
<dbReference type="AlphaFoldDB" id="A0A345XUI3"/>
<keyword evidence="4" id="KW-0732">Signal</keyword>
<dbReference type="Gene3D" id="3.10.350.10">
    <property type="entry name" value="LysM domain"/>
    <property type="match status" value="1"/>
</dbReference>
<dbReference type="CDD" id="cd13925">
    <property type="entry name" value="RPF"/>
    <property type="match status" value="1"/>
</dbReference>
<dbReference type="InterPro" id="IPR052196">
    <property type="entry name" value="Bact_Kbp"/>
</dbReference>
<feature type="compositionally biased region" description="Low complexity" evidence="3">
    <location>
        <begin position="167"/>
        <end position="186"/>
    </location>
</feature>
<accession>A0A345XUI3</accession>
<proteinExistence type="inferred from homology"/>
<feature type="compositionally biased region" description="Basic and acidic residues" evidence="3">
    <location>
        <begin position="269"/>
        <end position="284"/>
    </location>
</feature>
<feature type="signal peptide" evidence="4">
    <location>
        <begin position="1"/>
        <end position="40"/>
    </location>
</feature>
<dbReference type="Pfam" id="PF01476">
    <property type="entry name" value="LysM"/>
    <property type="match status" value="1"/>
</dbReference>
<feature type="compositionally biased region" description="Low complexity" evidence="3">
    <location>
        <begin position="198"/>
        <end position="209"/>
    </location>
</feature>
<evidence type="ECO:0000256" key="1">
    <source>
        <dbReference type="ARBA" id="ARBA00010830"/>
    </source>
</evidence>
<keyword evidence="7" id="KW-1185">Reference proteome</keyword>
<evidence type="ECO:0000256" key="4">
    <source>
        <dbReference type="SAM" id="SignalP"/>
    </source>
</evidence>
<keyword evidence="2" id="KW-0378">Hydrolase</keyword>
<reference evidence="6 7" key="1">
    <citation type="submission" date="2018-07" db="EMBL/GenBank/DDBJ databases">
        <title>Draft genome of the type strain Streptomyces armeniacus ATCC 15676.</title>
        <authorList>
            <person name="Labana P."/>
            <person name="Gosse J.T."/>
            <person name="Boddy C.N."/>
        </authorList>
    </citation>
    <scope>NUCLEOTIDE SEQUENCE [LARGE SCALE GENOMIC DNA]</scope>
    <source>
        <strain evidence="6 7">ATCC 15676</strain>
    </source>
</reference>
<dbReference type="InterPro" id="IPR036779">
    <property type="entry name" value="LysM_dom_sf"/>
</dbReference>
<dbReference type="PROSITE" id="PS51782">
    <property type="entry name" value="LYSM"/>
    <property type="match status" value="1"/>
</dbReference>
<feature type="compositionally biased region" description="Basic and acidic residues" evidence="3">
    <location>
        <begin position="291"/>
        <end position="306"/>
    </location>
</feature>
<dbReference type="InterPro" id="IPR010618">
    <property type="entry name" value="RPF"/>
</dbReference>
<evidence type="ECO:0000313" key="6">
    <source>
        <dbReference type="EMBL" id="AXK35299.1"/>
    </source>
</evidence>
<dbReference type="PRINTS" id="PR01217">
    <property type="entry name" value="PRICHEXTENSN"/>
</dbReference>
<dbReference type="RefSeq" id="WP_208881384.1">
    <property type="nucleotide sequence ID" value="NZ_CP031320.1"/>
</dbReference>
<dbReference type="InterPro" id="IPR023346">
    <property type="entry name" value="Lysozyme-like_dom_sf"/>
</dbReference>
<feature type="region of interest" description="Disordered" evidence="3">
    <location>
        <begin position="111"/>
        <end position="321"/>
    </location>
</feature>
<comment type="similarity">
    <text evidence="1">Belongs to the transglycosylase family. Rpf subfamily.</text>
</comment>
<evidence type="ECO:0000256" key="2">
    <source>
        <dbReference type="ARBA" id="ARBA00022801"/>
    </source>
</evidence>
<protein>
    <submittedName>
        <fullName evidence="6">LysM peptidoglycan-binding domain-containing protein</fullName>
    </submittedName>
</protein>
<evidence type="ECO:0000313" key="7">
    <source>
        <dbReference type="Proteomes" id="UP000254425"/>
    </source>
</evidence>
<dbReference type="Pfam" id="PF06737">
    <property type="entry name" value="Transglycosylas"/>
    <property type="match status" value="1"/>
</dbReference>
<feature type="compositionally biased region" description="Pro residues" evidence="3">
    <location>
        <begin position="210"/>
        <end position="221"/>
    </location>
</feature>
<dbReference type="Gene3D" id="1.10.530.10">
    <property type="match status" value="1"/>
</dbReference>
<dbReference type="PANTHER" id="PTHR34700">
    <property type="entry name" value="POTASSIUM BINDING PROTEIN KBP"/>
    <property type="match status" value="1"/>
</dbReference>
<feature type="compositionally biased region" description="Pro residues" evidence="3">
    <location>
        <begin position="187"/>
        <end position="197"/>
    </location>
</feature>
<dbReference type="SUPFAM" id="SSF53955">
    <property type="entry name" value="Lysozyme-like"/>
    <property type="match status" value="1"/>
</dbReference>
<feature type="chain" id="PRO_5016783166" evidence="4">
    <location>
        <begin position="41"/>
        <end position="349"/>
    </location>
</feature>
<name>A0A345XUI3_9ACTN</name>
<gene>
    <name evidence="6" type="ORF">DVA86_24300</name>
</gene>